<name>A0A7X2NHU5_9CLOT</name>
<dbReference type="Gene3D" id="3.90.550.10">
    <property type="entry name" value="Spore Coat Polysaccharide Biosynthesis Protein SpsA, Chain A"/>
    <property type="match status" value="1"/>
</dbReference>
<dbReference type="PANTHER" id="PTHR22916:SF3">
    <property type="entry name" value="UDP-GLCNAC:BETAGAL BETA-1,3-N-ACETYLGLUCOSAMINYLTRANSFERASE-LIKE PROTEIN 1"/>
    <property type="match status" value="1"/>
</dbReference>
<dbReference type="Proteomes" id="UP000429958">
    <property type="component" value="Unassembled WGS sequence"/>
</dbReference>
<dbReference type="RefSeq" id="WP_154470517.1">
    <property type="nucleotide sequence ID" value="NZ_VUMD01000001.1"/>
</dbReference>
<keyword evidence="2" id="KW-0808">Transferase</keyword>
<dbReference type="SUPFAM" id="SSF53448">
    <property type="entry name" value="Nucleotide-diphospho-sugar transferases"/>
    <property type="match status" value="1"/>
</dbReference>
<proteinExistence type="predicted"/>
<dbReference type="InterPro" id="IPR029044">
    <property type="entry name" value="Nucleotide-diphossugar_trans"/>
</dbReference>
<dbReference type="AlphaFoldDB" id="A0A7X2NHU5"/>
<gene>
    <name evidence="2" type="ORF">FYJ39_00535</name>
</gene>
<evidence type="ECO:0000259" key="1">
    <source>
        <dbReference type="Pfam" id="PF00535"/>
    </source>
</evidence>
<reference evidence="2 3" key="1">
    <citation type="submission" date="2019-08" db="EMBL/GenBank/DDBJ databases">
        <title>In-depth cultivation of the pig gut microbiome towards novel bacterial diversity and tailored functional studies.</title>
        <authorList>
            <person name="Wylensek D."/>
            <person name="Hitch T.C.A."/>
            <person name="Clavel T."/>
        </authorList>
    </citation>
    <scope>NUCLEOTIDE SEQUENCE [LARGE SCALE GENOMIC DNA]</scope>
    <source>
        <strain evidence="2 3">WCA-389-WT-23D1</strain>
    </source>
</reference>
<protein>
    <submittedName>
        <fullName evidence="2">Glycosyltransferase</fullName>
    </submittedName>
</protein>
<dbReference type="GO" id="GO:0016758">
    <property type="term" value="F:hexosyltransferase activity"/>
    <property type="evidence" value="ECO:0007669"/>
    <property type="project" value="UniProtKB-ARBA"/>
</dbReference>
<keyword evidence="3" id="KW-1185">Reference proteome</keyword>
<evidence type="ECO:0000313" key="3">
    <source>
        <dbReference type="Proteomes" id="UP000429958"/>
    </source>
</evidence>
<feature type="domain" description="Glycosyltransferase 2-like" evidence="1">
    <location>
        <begin position="6"/>
        <end position="116"/>
    </location>
</feature>
<dbReference type="PANTHER" id="PTHR22916">
    <property type="entry name" value="GLYCOSYLTRANSFERASE"/>
    <property type="match status" value="1"/>
</dbReference>
<comment type="caution">
    <text evidence="2">The sequence shown here is derived from an EMBL/GenBank/DDBJ whole genome shotgun (WGS) entry which is preliminary data.</text>
</comment>
<dbReference type="Gene3D" id="3.40.50.720">
    <property type="entry name" value="NAD(P)-binding Rossmann-like Domain"/>
    <property type="match status" value="1"/>
</dbReference>
<dbReference type="InterPro" id="IPR029063">
    <property type="entry name" value="SAM-dependent_MTases_sf"/>
</dbReference>
<sequence>MKAKVSIVIPVYNGANYMREAIDSALAQSYENTEIIVVNDGSVDNTEKIALSYGNKIRYFSKENGGVSSALNMGIANMTGDYFQYLPHDDLLHPDKIKIQMEAIQKSGNRMSIAWSGWNRFVESSHKKLQFQIPLWYPRSCWTKRRYPLFFGILNTVTVLLHKRYFELVGTFDETLRTSQDYDMWFRTFGMNDTVYVDKPLVDYRIHEIQGTQSDKEFLKNCQNLAWKILQRITIDEIKKEFSSEYMCFYALMKYYHEVGWENHKLYVLQRFIESEAPISAIKGRKQLSDELCGDGRQLVLYGAGKNGRRLLKELWAYGIEASAFCDTNPSNTGSEIWGVKCISKAELTDIDATIIITFDEPEQVRKELLSQGLTRVMDYGEAAEILWRVCPIKERVLQLIQGDI</sequence>
<dbReference type="InterPro" id="IPR001173">
    <property type="entry name" value="Glyco_trans_2-like"/>
</dbReference>
<dbReference type="SUPFAM" id="SSF53335">
    <property type="entry name" value="S-adenosyl-L-methionine-dependent methyltransferases"/>
    <property type="match status" value="1"/>
</dbReference>
<dbReference type="Pfam" id="PF00535">
    <property type="entry name" value="Glycos_transf_2"/>
    <property type="match status" value="1"/>
</dbReference>
<evidence type="ECO:0000313" key="2">
    <source>
        <dbReference type="EMBL" id="MSS35100.1"/>
    </source>
</evidence>
<organism evidence="2 3">
    <name type="scientific">Clostridium porci</name>
    <dbReference type="NCBI Taxonomy" id="2605778"/>
    <lineage>
        <taxon>Bacteria</taxon>
        <taxon>Bacillati</taxon>
        <taxon>Bacillota</taxon>
        <taxon>Clostridia</taxon>
        <taxon>Eubacteriales</taxon>
        <taxon>Clostridiaceae</taxon>
        <taxon>Clostridium</taxon>
    </lineage>
</organism>
<dbReference type="EMBL" id="VUMD01000001">
    <property type="protein sequence ID" value="MSS35100.1"/>
    <property type="molecule type" value="Genomic_DNA"/>
</dbReference>
<accession>A0A7X2NHU5</accession>